<dbReference type="EMBL" id="GISG01071640">
    <property type="protein sequence ID" value="MBA4630022.1"/>
    <property type="molecule type" value="Transcribed_RNA"/>
</dbReference>
<name>A0A7C9D095_OPUST</name>
<protein>
    <submittedName>
        <fullName evidence="1">Uncharacterized protein</fullName>
    </submittedName>
</protein>
<dbReference type="AlphaFoldDB" id="A0A7C9D095"/>
<sequence>MAIYSLFLEHQSLDVGSNYCALLMTGEAHLESSLLSALSPVVYLQAAHYHSQFQYSNFPQALQDSSQKHKPQKHKPQLLIQIQEDSCYADYILPKFGFCFEN</sequence>
<proteinExistence type="predicted"/>
<evidence type="ECO:0000313" key="1">
    <source>
        <dbReference type="EMBL" id="MBA4630022.1"/>
    </source>
</evidence>
<organism evidence="1">
    <name type="scientific">Opuntia streptacantha</name>
    <name type="common">Prickly pear cactus</name>
    <name type="synonym">Opuntia cardona</name>
    <dbReference type="NCBI Taxonomy" id="393608"/>
    <lineage>
        <taxon>Eukaryota</taxon>
        <taxon>Viridiplantae</taxon>
        <taxon>Streptophyta</taxon>
        <taxon>Embryophyta</taxon>
        <taxon>Tracheophyta</taxon>
        <taxon>Spermatophyta</taxon>
        <taxon>Magnoliopsida</taxon>
        <taxon>eudicotyledons</taxon>
        <taxon>Gunneridae</taxon>
        <taxon>Pentapetalae</taxon>
        <taxon>Caryophyllales</taxon>
        <taxon>Cactineae</taxon>
        <taxon>Cactaceae</taxon>
        <taxon>Opuntioideae</taxon>
        <taxon>Opuntia</taxon>
    </lineage>
</organism>
<accession>A0A7C9D095</accession>
<reference evidence="1" key="1">
    <citation type="journal article" date="2013" name="J. Plant Res.">
        <title>Effect of fungi and light on seed germination of three Opuntia species from semiarid lands of central Mexico.</title>
        <authorList>
            <person name="Delgado-Sanchez P."/>
            <person name="Jimenez-Bremont J.F."/>
            <person name="Guerrero-Gonzalez Mde L."/>
            <person name="Flores J."/>
        </authorList>
    </citation>
    <scope>NUCLEOTIDE SEQUENCE</scope>
    <source>
        <tissue evidence="1">Cladode</tissue>
    </source>
</reference>
<reference evidence="1" key="2">
    <citation type="submission" date="2020-07" db="EMBL/GenBank/DDBJ databases">
        <authorList>
            <person name="Vera ALvarez R."/>
            <person name="Arias-Moreno D.M."/>
            <person name="Jimenez-Jacinto V."/>
            <person name="Jimenez-Bremont J.F."/>
            <person name="Swaminathan K."/>
            <person name="Moose S.P."/>
            <person name="Guerrero-Gonzalez M.L."/>
            <person name="Marino-Ramirez L."/>
            <person name="Landsman D."/>
            <person name="Rodriguez-Kessler M."/>
            <person name="Delgado-Sanchez P."/>
        </authorList>
    </citation>
    <scope>NUCLEOTIDE SEQUENCE</scope>
    <source>
        <tissue evidence="1">Cladode</tissue>
    </source>
</reference>